<proteinExistence type="predicted"/>
<dbReference type="NCBIfam" id="TIGR03282">
    <property type="entry name" value="methan_mark_13"/>
    <property type="match status" value="1"/>
</dbReference>
<dbReference type="Gene3D" id="3.40.50.1980">
    <property type="entry name" value="Nitrogenase molybdenum iron protein domain"/>
    <property type="match status" value="1"/>
</dbReference>
<accession>A0A2V2MYU3</accession>
<dbReference type="EMBL" id="QGMZ01000022">
    <property type="protein sequence ID" value="PWR73112.1"/>
    <property type="molecule type" value="Genomic_DNA"/>
</dbReference>
<dbReference type="Pfam" id="PF00148">
    <property type="entry name" value="Oxidored_nitro"/>
    <property type="match status" value="1"/>
</dbReference>
<dbReference type="AlphaFoldDB" id="A0A2V2MYU3"/>
<dbReference type="PANTHER" id="PTHR42846">
    <property type="entry name" value="NI-SIROHYDROCHLORIN A,C-DIAMIDE REDUCTIVE CYCLASE COMPLEX, COMPONENT CFBD"/>
    <property type="match status" value="1"/>
</dbReference>
<dbReference type="InterPro" id="IPR052673">
    <property type="entry name" value="Ni-siroh_cyclase_CfbD"/>
</dbReference>
<dbReference type="RefSeq" id="WP_109941272.1">
    <property type="nucleotide sequence ID" value="NZ_CP176366.1"/>
</dbReference>
<dbReference type="OrthoDB" id="53142at2157"/>
<reference evidence="2 3" key="1">
    <citation type="submission" date="2018-05" db="EMBL/GenBank/DDBJ databases">
        <title>Draft genome of Methanospirillum stamsii Pt1.</title>
        <authorList>
            <person name="Dueholm M.S."/>
            <person name="Nielsen P.H."/>
            <person name="Bakmann L.F."/>
            <person name="Otzen D.E."/>
        </authorList>
    </citation>
    <scope>NUCLEOTIDE SEQUENCE [LARGE SCALE GENOMIC DNA]</scope>
    <source>
        <strain evidence="2 3">Pt1</strain>
    </source>
</reference>
<dbReference type="Proteomes" id="UP000245934">
    <property type="component" value="Unassembled WGS sequence"/>
</dbReference>
<keyword evidence="3" id="KW-1185">Reference proteome</keyword>
<feature type="domain" description="Nitrogenase/oxidoreductase component 1" evidence="1">
    <location>
        <begin position="14"/>
        <end position="105"/>
    </location>
</feature>
<dbReference type="GO" id="GO:0016491">
    <property type="term" value="F:oxidoreductase activity"/>
    <property type="evidence" value="ECO:0007669"/>
    <property type="project" value="InterPro"/>
</dbReference>
<dbReference type="InterPro" id="IPR017675">
    <property type="entry name" value="CfbD"/>
</dbReference>
<evidence type="ECO:0000313" key="3">
    <source>
        <dbReference type="Proteomes" id="UP000245934"/>
    </source>
</evidence>
<name>A0A2V2MYU3_9EURY</name>
<evidence type="ECO:0000259" key="1">
    <source>
        <dbReference type="Pfam" id="PF00148"/>
    </source>
</evidence>
<protein>
    <submittedName>
        <fullName evidence="2">Ni-sirohydrochlorin a,c-diamide reductive cyclase catalytic subunit</fullName>
    </submittedName>
</protein>
<comment type="caution">
    <text evidence="2">The sequence shown here is derived from an EMBL/GenBank/DDBJ whole genome shotgun (WGS) entry which is preliminary data.</text>
</comment>
<sequence>MKYVQPRPSSIVAALYTARDLEVDVAVLHGPSGCSFKHARLLEEDGMRVLTTSLADNEFVFGGQARLEEVIQYAEEKFSPDRMAIIGTCVSMIIGEDLQAAVDNSGISTETIAVDIHAGFTENIDGVIAALKPAAEIGWISTDELSRQQELLKAANQVERLRGAAIKEYIEPSRGDLKHLVASRLKELIEDGKKGVAILNAKKETAYMFSDALLALFESSPDADITYSANLELRGLPKVRRDSERIAADLAEKNLPFIKQGALDEYGALGEKLGAWMQSQNPDFALISGVPHAIPPEYTDGIECFSITNGPRQVAPLKSLGHEHVVVEIDLHPKTLGVRNIVESEFGAVLRSLT</sequence>
<dbReference type="GeneID" id="97610929"/>
<dbReference type="SUPFAM" id="SSF53807">
    <property type="entry name" value="Helical backbone' metal receptor"/>
    <property type="match status" value="1"/>
</dbReference>
<gene>
    <name evidence="2" type="ORF">DLD82_11470</name>
</gene>
<evidence type="ECO:0000313" key="2">
    <source>
        <dbReference type="EMBL" id="PWR73112.1"/>
    </source>
</evidence>
<organism evidence="2 3">
    <name type="scientific">Methanospirillum stamsii</name>
    <dbReference type="NCBI Taxonomy" id="1277351"/>
    <lineage>
        <taxon>Archaea</taxon>
        <taxon>Methanobacteriati</taxon>
        <taxon>Methanobacteriota</taxon>
        <taxon>Stenosarchaea group</taxon>
        <taxon>Methanomicrobia</taxon>
        <taxon>Methanomicrobiales</taxon>
        <taxon>Methanospirillaceae</taxon>
        <taxon>Methanospirillum</taxon>
    </lineage>
</organism>
<dbReference type="PANTHER" id="PTHR42846:SF1">
    <property type="entry name" value="NI-SIROHYDROCHLORIN A,C-DIAMIDE REDUCTIVE CYCLASE COMPLEX, COMPONENT CFBD"/>
    <property type="match status" value="1"/>
</dbReference>
<dbReference type="InterPro" id="IPR000510">
    <property type="entry name" value="Nase/OxRdtase_comp1"/>
</dbReference>